<evidence type="ECO:0000259" key="1">
    <source>
        <dbReference type="PROSITE" id="PS50234"/>
    </source>
</evidence>
<dbReference type="InterPro" id="IPR036465">
    <property type="entry name" value="vWFA_dom_sf"/>
</dbReference>
<sequence>MGGSSKKVTVGYKYYVGMHMILCHGPVDKLLRIQVDERDAWLGSRDGGAITINQPDLFGGESREGGIQGTVDFETGHAGQSQNSYLLSKLGAYVPAFRGVVGMVLRQVYMGLNPYLKKWSFRLSRIHVRQNGLRQWFDSTAEIKIAGRFKQRQAMFFAIDTSNSMGEIVTGSTTRLQLVKQQMVDIIDQINVLRKDSNVKVDIAICPWNAGHSLASWIDINDSNVTAIKAYINGLSIAGGTDFNGPFVDANYWFGTNANDGRRKDTMVFITDGEPFPLSSADAAVTTGHDMITRTGQFAASNNASVDIYAINVDVSNTTYTQMIDNTPWDGVPVVSSTDTSALYNAVFFAVMGDSSAMNPAHIVRECLTDPLWGMGYLDSDIDDVAFQAAANKLYSENMGISIIWDTQTTIEEFIKLILRHIDATLYVDRISGRFVLKLIRADYDESTLLVLDPSNIDNVTDFTRPSFGELTNSVTVSYWNATTGSTSTLTVQDIALAQQQGATIGTSVSYEGFVDAVTASRAAQRDLKALSTPIASCTIITNRVAENLNIGSVFKLTWPDYDLNELVMRVTSIGFGDGKNNRIRIQCAQDVFALPDEAYVVPPLPEWEDPTQDPEPVEMRAVFEVPYFELVQRQGQTAVDNLLQINNNPDAGYVAAGAVRPSSGALSCRLFTNNGSGYEDASALDFGPGAKLAENINQMVTTFAISDLTESEGIELGTWFQMGTELMSVESISPSSITVKRGVLDTVPVAHNSGEALIFWDAFAEADPTEYVASDVVAVKLLTVTGTGQLPLNGAPEDVVTLSSRAIRPYPPGNFKIKGEYFPTSALVGSVAISWATRNRVQQTGGSLVGFTDGDITPEAGTTYTVRVRNVTTNAIVFQQTGLTASPYMLDVAALNMAQAKIELLSVRGGYESFQAQTAICDVAIPQAEFIFTDDTYTPPLGNAIDFVFPA</sequence>
<dbReference type="InterPro" id="IPR032876">
    <property type="entry name" value="J_dom"/>
</dbReference>
<dbReference type="EMBL" id="PP932004">
    <property type="protein sequence ID" value="XCB08972.1"/>
    <property type="molecule type" value="Genomic_DNA"/>
</dbReference>
<dbReference type="PROSITE" id="PS50234">
    <property type="entry name" value="VWFA"/>
    <property type="match status" value="1"/>
</dbReference>
<dbReference type="SUPFAM" id="SSF53300">
    <property type="entry name" value="vWA-like"/>
    <property type="match status" value="1"/>
</dbReference>
<organism evidence="2">
    <name type="scientific">Stenotrophomonas phage vB_SmaS_QH3</name>
    <dbReference type="NCBI Taxonomy" id="3229738"/>
    <lineage>
        <taxon>Viruses</taxon>
        <taxon>Duplodnaviria</taxon>
        <taxon>Heunggongvirae</taxon>
        <taxon>Uroviricota</taxon>
        <taxon>Caudoviricetes</taxon>
        <taxon>Jondennisvirinae</taxon>
        <taxon>Septimatrevirus</taxon>
    </lineage>
</organism>
<dbReference type="Pfam" id="PF13519">
    <property type="entry name" value="VWA_2"/>
    <property type="match status" value="1"/>
</dbReference>
<accession>A0AAU7YTX0</accession>
<dbReference type="InterPro" id="IPR002035">
    <property type="entry name" value="VWF_A"/>
</dbReference>
<protein>
    <submittedName>
        <fullName evidence="2">Virion structural protein</fullName>
    </submittedName>
</protein>
<name>A0AAU7YTX0_9CAUD</name>
<proteinExistence type="predicted"/>
<dbReference type="Gene3D" id="3.40.50.410">
    <property type="entry name" value="von Willebrand factor, type A domain"/>
    <property type="match status" value="1"/>
</dbReference>
<evidence type="ECO:0000313" key="2">
    <source>
        <dbReference type="EMBL" id="XCB08972.1"/>
    </source>
</evidence>
<dbReference type="CDD" id="cd00198">
    <property type="entry name" value="vWFA"/>
    <property type="match status" value="1"/>
</dbReference>
<reference evidence="2" key="1">
    <citation type="submission" date="2024-06" db="EMBL/GenBank/DDBJ databases">
        <authorList>
            <person name="Cheng P."/>
            <person name="A X."/>
        </authorList>
    </citation>
    <scope>NUCLEOTIDE SEQUENCE</scope>
</reference>
<feature type="domain" description="VWFA" evidence="1">
    <location>
        <begin position="154"/>
        <end position="352"/>
    </location>
</feature>
<dbReference type="Pfam" id="PF13550">
    <property type="entry name" value="Phage-tail_3"/>
    <property type="match status" value="1"/>
</dbReference>